<organism evidence="1 2">
    <name type="scientific">Lithospermum erythrorhizon</name>
    <name type="common">Purple gromwell</name>
    <name type="synonym">Lithospermum officinale var. erythrorhizon</name>
    <dbReference type="NCBI Taxonomy" id="34254"/>
    <lineage>
        <taxon>Eukaryota</taxon>
        <taxon>Viridiplantae</taxon>
        <taxon>Streptophyta</taxon>
        <taxon>Embryophyta</taxon>
        <taxon>Tracheophyta</taxon>
        <taxon>Spermatophyta</taxon>
        <taxon>Magnoliopsida</taxon>
        <taxon>eudicotyledons</taxon>
        <taxon>Gunneridae</taxon>
        <taxon>Pentapetalae</taxon>
        <taxon>asterids</taxon>
        <taxon>lamiids</taxon>
        <taxon>Boraginales</taxon>
        <taxon>Boraginaceae</taxon>
        <taxon>Boraginoideae</taxon>
        <taxon>Lithospermeae</taxon>
        <taxon>Lithospermum</taxon>
    </lineage>
</organism>
<evidence type="ECO:0000313" key="2">
    <source>
        <dbReference type="Proteomes" id="UP001454036"/>
    </source>
</evidence>
<keyword evidence="2" id="KW-1185">Reference proteome</keyword>
<sequence>MVHSLELKKRKKRRYKSPYARHGIQLKERRLAGWVYSSDGVLDDKLCESDFDSEYDDDVEDANAGVFKRIYVCLRSLVDRSKAGCRKLMKLDGFHTKGVHKQQILSVIALDPNNGGGLYDGQ</sequence>
<dbReference type="Proteomes" id="UP001454036">
    <property type="component" value="Unassembled WGS sequence"/>
</dbReference>
<name>A0AAV3Q9P9_LITER</name>
<dbReference type="EMBL" id="BAABME010003914">
    <property type="protein sequence ID" value="GAA0160539.1"/>
    <property type="molecule type" value="Genomic_DNA"/>
</dbReference>
<reference evidence="1 2" key="1">
    <citation type="submission" date="2024-01" db="EMBL/GenBank/DDBJ databases">
        <title>The complete chloroplast genome sequence of Lithospermum erythrorhizon: insights into the phylogenetic relationship among Boraginaceae species and the maternal lineages of purple gromwells.</title>
        <authorList>
            <person name="Okada T."/>
            <person name="Watanabe K."/>
        </authorList>
    </citation>
    <scope>NUCLEOTIDE SEQUENCE [LARGE SCALE GENOMIC DNA]</scope>
</reference>
<proteinExistence type="predicted"/>
<evidence type="ECO:0000313" key="1">
    <source>
        <dbReference type="EMBL" id="GAA0160539.1"/>
    </source>
</evidence>
<gene>
    <name evidence="1" type="ORF">LIER_17074</name>
</gene>
<dbReference type="AlphaFoldDB" id="A0AAV3Q9P9"/>
<protein>
    <submittedName>
        <fullName evidence="1">Uncharacterized protein</fullName>
    </submittedName>
</protein>
<accession>A0AAV3Q9P9</accession>
<comment type="caution">
    <text evidence="1">The sequence shown here is derived from an EMBL/GenBank/DDBJ whole genome shotgun (WGS) entry which is preliminary data.</text>
</comment>